<dbReference type="Proteomes" id="UP001437256">
    <property type="component" value="Unassembled WGS sequence"/>
</dbReference>
<feature type="compositionally biased region" description="Polar residues" evidence="1">
    <location>
        <begin position="41"/>
        <end position="52"/>
    </location>
</feature>
<feature type="compositionally biased region" description="Basic and acidic residues" evidence="1">
    <location>
        <begin position="58"/>
        <end position="75"/>
    </location>
</feature>
<sequence>MNTKLPACRELLTLCDRYPRAVSSLRSDIDIPPISLSSVPNLRSVHTTGASQSRKRKDTIDREEVRKAKLESDPWSDKTRLTPKSVFCLGCKRDIRLDRRNDYYPGLWLKHRGLCQGIARMKAKTPRGMSPAVVDSDDAASFKDSSEEPEERIPLRRKSKSHVSIDDEQAALILIELMSRGRTFSSSDSDSSSSYYP</sequence>
<comment type="caution">
    <text evidence="2">The sequence shown here is derived from an EMBL/GenBank/DDBJ whole genome shotgun (WGS) entry which is preliminary data.</text>
</comment>
<evidence type="ECO:0000256" key="1">
    <source>
        <dbReference type="SAM" id="MobiDB-lite"/>
    </source>
</evidence>
<evidence type="ECO:0000313" key="2">
    <source>
        <dbReference type="EMBL" id="KAL0060379.1"/>
    </source>
</evidence>
<dbReference type="EMBL" id="JBBXMP010000179">
    <property type="protein sequence ID" value="KAL0060379.1"/>
    <property type="molecule type" value="Genomic_DNA"/>
</dbReference>
<feature type="region of interest" description="Disordered" evidence="1">
    <location>
        <begin position="41"/>
        <end position="75"/>
    </location>
</feature>
<gene>
    <name evidence="2" type="ORF">AAF712_012830</name>
</gene>
<feature type="region of interest" description="Disordered" evidence="1">
    <location>
        <begin position="126"/>
        <end position="164"/>
    </location>
</feature>
<keyword evidence="3" id="KW-1185">Reference proteome</keyword>
<reference evidence="2 3" key="1">
    <citation type="submission" date="2024-05" db="EMBL/GenBank/DDBJ databases">
        <title>A draft genome resource for the thread blight pathogen Marasmius tenuissimus strain MS-2.</title>
        <authorList>
            <person name="Yulfo-Soto G.E."/>
            <person name="Baruah I.K."/>
            <person name="Amoako-Attah I."/>
            <person name="Bukari Y."/>
            <person name="Meinhardt L.W."/>
            <person name="Bailey B.A."/>
            <person name="Cohen S.P."/>
        </authorList>
    </citation>
    <scope>NUCLEOTIDE SEQUENCE [LARGE SCALE GENOMIC DNA]</scope>
    <source>
        <strain evidence="2 3">MS-2</strain>
    </source>
</reference>
<name>A0ABR2ZGR3_9AGAR</name>
<protein>
    <submittedName>
        <fullName evidence="2">Uncharacterized protein</fullName>
    </submittedName>
</protein>
<proteinExistence type="predicted"/>
<accession>A0ABR2ZGR3</accession>
<evidence type="ECO:0000313" key="3">
    <source>
        <dbReference type="Proteomes" id="UP001437256"/>
    </source>
</evidence>
<organism evidence="2 3">
    <name type="scientific">Marasmius tenuissimus</name>
    <dbReference type="NCBI Taxonomy" id="585030"/>
    <lineage>
        <taxon>Eukaryota</taxon>
        <taxon>Fungi</taxon>
        <taxon>Dikarya</taxon>
        <taxon>Basidiomycota</taxon>
        <taxon>Agaricomycotina</taxon>
        <taxon>Agaricomycetes</taxon>
        <taxon>Agaricomycetidae</taxon>
        <taxon>Agaricales</taxon>
        <taxon>Marasmiineae</taxon>
        <taxon>Marasmiaceae</taxon>
        <taxon>Marasmius</taxon>
    </lineage>
</organism>
<feature type="compositionally biased region" description="Basic and acidic residues" evidence="1">
    <location>
        <begin position="140"/>
        <end position="154"/>
    </location>
</feature>